<evidence type="ECO:0000259" key="9">
    <source>
        <dbReference type="Pfam" id="PF02224"/>
    </source>
</evidence>
<dbReference type="InterPro" id="IPR003136">
    <property type="entry name" value="Cytidylate_kin"/>
</dbReference>
<keyword evidence="8" id="KW-0963">Cytoplasm</keyword>
<dbReference type="EMBL" id="FLUQ01000001">
    <property type="protein sequence ID" value="SBV99351.1"/>
    <property type="molecule type" value="Genomic_DNA"/>
</dbReference>
<comment type="catalytic activity">
    <reaction evidence="7 8">
        <text>CMP + ATP = CDP + ADP</text>
        <dbReference type="Rhea" id="RHEA:11600"/>
        <dbReference type="ChEBI" id="CHEBI:30616"/>
        <dbReference type="ChEBI" id="CHEBI:58069"/>
        <dbReference type="ChEBI" id="CHEBI:60377"/>
        <dbReference type="ChEBI" id="CHEBI:456216"/>
        <dbReference type="EC" id="2.7.4.25"/>
    </reaction>
</comment>
<dbReference type="SUPFAM" id="SSF52540">
    <property type="entry name" value="P-loop containing nucleoside triphosphate hydrolases"/>
    <property type="match status" value="1"/>
</dbReference>
<dbReference type="Pfam" id="PF02224">
    <property type="entry name" value="Cytidylate_kin"/>
    <property type="match status" value="1"/>
</dbReference>
<organism evidence="10">
    <name type="scientific">uncultured delta proteobacterium</name>
    <dbReference type="NCBI Taxonomy" id="34034"/>
    <lineage>
        <taxon>Bacteria</taxon>
        <taxon>Deltaproteobacteria</taxon>
        <taxon>environmental samples</taxon>
    </lineage>
</organism>
<feature type="domain" description="Cytidylate kinase" evidence="9">
    <location>
        <begin position="5"/>
        <end position="217"/>
    </location>
</feature>
<comment type="subcellular location">
    <subcellularLocation>
        <location evidence="8">Cytoplasm</location>
    </subcellularLocation>
</comment>
<reference evidence="10" key="1">
    <citation type="submission" date="2016-04" db="EMBL/GenBank/DDBJ databases">
        <authorList>
            <person name="Evans L.H."/>
            <person name="Alamgir A."/>
            <person name="Owens N."/>
            <person name="Weber N.D."/>
            <person name="Virtaneva K."/>
            <person name="Barbian K."/>
            <person name="Babar A."/>
            <person name="Rosenke K."/>
        </authorList>
    </citation>
    <scope>NUCLEOTIDE SEQUENCE</scope>
    <source>
        <strain evidence="10">86</strain>
    </source>
</reference>
<dbReference type="Gene3D" id="3.40.50.300">
    <property type="entry name" value="P-loop containing nucleotide triphosphate hydrolases"/>
    <property type="match status" value="1"/>
</dbReference>
<comment type="similarity">
    <text evidence="1 8">Belongs to the cytidylate kinase family. Type 1 subfamily.</text>
</comment>
<feature type="binding site" evidence="8">
    <location>
        <begin position="9"/>
        <end position="17"/>
    </location>
    <ligand>
        <name>ATP</name>
        <dbReference type="ChEBI" id="CHEBI:30616"/>
    </ligand>
</feature>
<dbReference type="GO" id="GO:0005737">
    <property type="term" value="C:cytoplasm"/>
    <property type="evidence" value="ECO:0007669"/>
    <property type="project" value="UniProtKB-SubCell"/>
</dbReference>
<proteinExistence type="inferred from homology"/>
<evidence type="ECO:0000256" key="2">
    <source>
        <dbReference type="ARBA" id="ARBA00022679"/>
    </source>
</evidence>
<evidence type="ECO:0000313" key="10">
    <source>
        <dbReference type="EMBL" id="SBV99351.1"/>
    </source>
</evidence>
<evidence type="ECO:0000256" key="8">
    <source>
        <dbReference type="HAMAP-Rule" id="MF_00238"/>
    </source>
</evidence>
<sequence>MRRIITLDGPAGVGKSTIAKRVAEHCGIAYLDTGAMFRIIAKTLGPENVALPEEALAKKLGALVFSLAGSGAATTLACNGVVAGQEIRTEAVGKLASDYAVLPAVRAYLKTAQQELGKAYSLVAEGRDMGTAVFPGAPYKFFLDASPEVRARRRVGQLAENGVIEDVATVARQIRERDEQDRNRPIAPLRPADDAVIIDTSERNIDQVFQAIIDTIEK</sequence>
<dbReference type="CDD" id="cd02020">
    <property type="entry name" value="CMPK"/>
    <property type="match status" value="1"/>
</dbReference>
<dbReference type="GO" id="GO:0036430">
    <property type="term" value="F:CMP kinase activity"/>
    <property type="evidence" value="ECO:0007669"/>
    <property type="project" value="RHEA"/>
</dbReference>
<keyword evidence="2 8" id="KW-0808">Transferase</keyword>
<keyword evidence="5 8" id="KW-0067">ATP-binding</keyword>
<evidence type="ECO:0000256" key="4">
    <source>
        <dbReference type="ARBA" id="ARBA00022777"/>
    </source>
</evidence>
<keyword evidence="3 8" id="KW-0547">Nucleotide-binding</keyword>
<keyword evidence="4 8" id="KW-0418">Kinase</keyword>
<comment type="catalytic activity">
    <reaction evidence="6 8">
        <text>dCMP + ATP = dCDP + ADP</text>
        <dbReference type="Rhea" id="RHEA:25094"/>
        <dbReference type="ChEBI" id="CHEBI:30616"/>
        <dbReference type="ChEBI" id="CHEBI:57566"/>
        <dbReference type="ChEBI" id="CHEBI:58593"/>
        <dbReference type="ChEBI" id="CHEBI:456216"/>
        <dbReference type="EC" id="2.7.4.25"/>
    </reaction>
</comment>
<evidence type="ECO:0000256" key="6">
    <source>
        <dbReference type="ARBA" id="ARBA00047615"/>
    </source>
</evidence>
<dbReference type="NCBIfam" id="TIGR00017">
    <property type="entry name" value="cmk"/>
    <property type="match status" value="1"/>
</dbReference>
<evidence type="ECO:0000256" key="7">
    <source>
        <dbReference type="ARBA" id="ARBA00048478"/>
    </source>
</evidence>
<protein>
    <recommendedName>
        <fullName evidence="8">Cytidylate kinase</fullName>
        <shortName evidence="8">CK</shortName>
        <ecNumber evidence="8">2.7.4.25</ecNumber>
    </recommendedName>
    <alternativeName>
        <fullName evidence="8">Cytidine monophosphate kinase</fullName>
        <shortName evidence="8">CMP kinase</shortName>
    </alternativeName>
</protein>
<accession>A0A212JIW7</accession>
<dbReference type="EC" id="2.7.4.25" evidence="8"/>
<evidence type="ECO:0000256" key="3">
    <source>
        <dbReference type="ARBA" id="ARBA00022741"/>
    </source>
</evidence>
<name>A0A212JIW7_9DELT</name>
<dbReference type="GO" id="GO:0005524">
    <property type="term" value="F:ATP binding"/>
    <property type="evidence" value="ECO:0007669"/>
    <property type="project" value="UniProtKB-UniRule"/>
</dbReference>
<gene>
    <name evidence="8 10" type="primary">cmk</name>
    <name evidence="10" type="ORF">KL86DPRO_11571</name>
</gene>
<dbReference type="HAMAP" id="MF_00238">
    <property type="entry name" value="Cytidyl_kinase_type1"/>
    <property type="match status" value="1"/>
</dbReference>
<dbReference type="AlphaFoldDB" id="A0A212JIW7"/>
<dbReference type="GO" id="GO:0006220">
    <property type="term" value="P:pyrimidine nucleotide metabolic process"/>
    <property type="evidence" value="ECO:0007669"/>
    <property type="project" value="UniProtKB-UniRule"/>
</dbReference>
<dbReference type="GO" id="GO:0036431">
    <property type="term" value="F:dCMP kinase activity"/>
    <property type="evidence" value="ECO:0007669"/>
    <property type="project" value="InterPro"/>
</dbReference>
<evidence type="ECO:0000256" key="5">
    <source>
        <dbReference type="ARBA" id="ARBA00022840"/>
    </source>
</evidence>
<dbReference type="InterPro" id="IPR011994">
    <property type="entry name" value="Cytidylate_kinase_dom"/>
</dbReference>
<evidence type="ECO:0000256" key="1">
    <source>
        <dbReference type="ARBA" id="ARBA00009427"/>
    </source>
</evidence>
<dbReference type="InterPro" id="IPR027417">
    <property type="entry name" value="P-loop_NTPase"/>
</dbReference>